<evidence type="ECO:0000256" key="2">
    <source>
        <dbReference type="HAMAP-Rule" id="MF_01477"/>
    </source>
</evidence>
<dbReference type="InterPro" id="IPR043519">
    <property type="entry name" value="NT_sf"/>
</dbReference>
<dbReference type="NCBIfam" id="TIGR00090">
    <property type="entry name" value="rsfS_iojap_ybeB"/>
    <property type="match status" value="1"/>
</dbReference>
<dbReference type="GO" id="GO:0042256">
    <property type="term" value="P:cytosolic ribosome assembly"/>
    <property type="evidence" value="ECO:0007669"/>
    <property type="project" value="UniProtKB-UniRule"/>
</dbReference>
<dbReference type="EMBL" id="JABZMK010000002">
    <property type="protein sequence ID" value="MBF1128770.1"/>
    <property type="molecule type" value="Genomic_DNA"/>
</dbReference>
<comment type="function">
    <text evidence="2">Functions as a ribosomal silencing factor. Interacts with ribosomal protein uL14 (rplN), blocking formation of intersubunit bridge B8. Prevents association of the 30S and 50S ribosomal subunits and the formation of functional ribosomes, thus repressing translation.</text>
</comment>
<keyword evidence="2" id="KW-0678">Repressor</keyword>
<dbReference type="GO" id="GO:0043023">
    <property type="term" value="F:ribosomal large subunit binding"/>
    <property type="evidence" value="ECO:0007669"/>
    <property type="project" value="TreeGrafter"/>
</dbReference>
<name>A0A930B9C0_9FIRM</name>
<dbReference type="RefSeq" id="WP_276638673.1">
    <property type="nucleotide sequence ID" value="NZ_CAUBBU010000001.1"/>
</dbReference>
<comment type="caution">
    <text evidence="3">The sequence shown here is derived from an EMBL/GenBank/DDBJ whole genome shotgun (WGS) entry which is preliminary data.</text>
</comment>
<dbReference type="Proteomes" id="UP000757890">
    <property type="component" value="Unassembled WGS sequence"/>
</dbReference>
<proteinExistence type="inferred from homology"/>
<dbReference type="PANTHER" id="PTHR21043:SF0">
    <property type="entry name" value="MITOCHONDRIAL ASSEMBLY OF RIBOSOMAL LARGE SUBUNIT PROTEIN 1"/>
    <property type="match status" value="1"/>
</dbReference>
<evidence type="ECO:0000256" key="1">
    <source>
        <dbReference type="ARBA" id="ARBA00010574"/>
    </source>
</evidence>
<gene>
    <name evidence="2 3" type="primary">rsfS</name>
    <name evidence="3" type="ORF">HXL70_01785</name>
</gene>
<evidence type="ECO:0000313" key="4">
    <source>
        <dbReference type="Proteomes" id="UP000757890"/>
    </source>
</evidence>
<comment type="similarity">
    <text evidence="1 2">Belongs to the Iojap/RsfS family.</text>
</comment>
<dbReference type="PANTHER" id="PTHR21043">
    <property type="entry name" value="IOJAP SUPERFAMILY ORTHOLOG"/>
    <property type="match status" value="1"/>
</dbReference>
<keyword evidence="2" id="KW-0963">Cytoplasm</keyword>
<accession>A0A930B9C0</accession>
<dbReference type="Gene3D" id="3.30.460.10">
    <property type="entry name" value="Beta Polymerase, domain 2"/>
    <property type="match status" value="1"/>
</dbReference>
<dbReference type="GO" id="GO:0090071">
    <property type="term" value="P:negative regulation of ribosome biogenesis"/>
    <property type="evidence" value="ECO:0007669"/>
    <property type="project" value="UniProtKB-UniRule"/>
</dbReference>
<sequence>MEKTLELICEALSNKKGVLIKVLDVKDLTSIADYFIISSVMNKKQAQASADEVEEKLEEAGIKAIRKEGYREGNWILIDFGDVIVHIFTDEERQHYDFDSLWKDAPSEDYSQNKNDK</sequence>
<reference evidence="3" key="1">
    <citation type="submission" date="2020-04" db="EMBL/GenBank/DDBJ databases">
        <title>Deep metagenomics examines the oral microbiome during advanced dental caries in children, revealing novel taxa and co-occurrences with host molecules.</title>
        <authorList>
            <person name="Baker J.L."/>
            <person name="Morton J.T."/>
            <person name="Dinis M."/>
            <person name="Alvarez R."/>
            <person name="Tran N.C."/>
            <person name="Knight R."/>
            <person name="Edlund A."/>
        </authorList>
    </citation>
    <scope>NUCLEOTIDE SEQUENCE</scope>
    <source>
        <strain evidence="3">JCVI_32_bin.14</strain>
    </source>
</reference>
<comment type="subunit">
    <text evidence="2">Interacts with ribosomal protein uL14 (rplN).</text>
</comment>
<protein>
    <recommendedName>
        <fullName evidence="2">Ribosomal silencing factor RsfS</fullName>
    </recommendedName>
</protein>
<dbReference type="Pfam" id="PF02410">
    <property type="entry name" value="RsfS"/>
    <property type="match status" value="1"/>
</dbReference>
<dbReference type="GO" id="GO:0005737">
    <property type="term" value="C:cytoplasm"/>
    <property type="evidence" value="ECO:0007669"/>
    <property type="project" value="UniProtKB-SubCell"/>
</dbReference>
<dbReference type="SUPFAM" id="SSF81301">
    <property type="entry name" value="Nucleotidyltransferase"/>
    <property type="match status" value="1"/>
</dbReference>
<dbReference type="AlphaFoldDB" id="A0A930B9C0"/>
<dbReference type="HAMAP" id="MF_01477">
    <property type="entry name" value="Iojap_RsfS"/>
    <property type="match status" value="1"/>
</dbReference>
<comment type="subcellular location">
    <subcellularLocation>
        <location evidence="2">Cytoplasm</location>
    </subcellularLocation>
</comment>
<evidence type="ECO:0000313" key="3">
    <source>
        <dbReference type="EMBL" id="MBF1128770.1"/>
    </source>
</evidence>
<dbReference type="InterPro" id="IPR004394">
    <property type="entry name" value="Iojap/RsfS/C7orf30"/>
</dbReference>
<organism evidence="3 4">
    <name type="scientific">Dialister invisus</name>
    <dbReference type="NCBI Taxonomy" id="218538"/>
    <lineage>
        <taxon>Bacteria</taxon>
        <taxon>Bacillati</taxon>
        <taxon>Bacillota</taxon>
        <taxon>Negativicutes</taxon>
        <taxon>Veillonellales</taxon>
        <taxon>Veillonellaceae</taxon>
        <taxon>Dialister</taxon>
    </lineage>
</organism>
<keyword evidence="2" id="KW-0810">Translation regulation</keyword>
<dbReference type="GO" id="GO:0017148">
    <property type="term" value="P:negative regulation of translation"/>
    <property type="evidence" value="ECO:0007669"/>
    <property type="project" value="UniProtKB-UniRule"/>
</dbReference>